<protein>
    <submittedName>
        <fullName evidence="2">Uncharacterized protein</fullName>
    </submittedName>
</protein>
<feature type="compositionally biased region" description="Basic and acidic residues" evidence="1">
    <location>
        <begin position="259"/>
        <end position="269"/>
    </location>
</feature>
<feature type="compositionally biased region" description="Basic residues" evidence="1">
    <location>
        <begin position="194"/>
        <end position="208"/>
    </location>
</feature>
<feature type="compositionally biased region" description="Basic and acidic residues" evidence="1">
    <location>
        <begin position="407"/>
        <end position="420"/>
    </location>
</feature>
<feature type="region of interest" description="Disordered" evidence="1">
    <location>
        <begin position="136"/>
        <end position="430"/>
    </location>
</feature>
<evidence type="ECO:0000256" key="1">
    <source>
        <dbReference type="SAM" id="MobiDB-lite"/>
    </source>
</evidence>
<feature type="compositionally biased region" description="Polar residues" evidence="1">
    <location>
        <begin position="285"/>
        <end position="298"/>
    </location>
</feature>
<feature type="region of interest" description="Disordered" evidence="1">
    <location>
        <begin position="59"/>
        <end position="87"/>
    </location>
</feature>
<reference evidence="2 3" key="1">
    <citation type="submission" date="2019-02" db="EMBL/GenBank/DDBJ databases">
        <title>Genome sequencing of the rare red list fungi Dentipellis fragilis.</title>
        <authorList>
            <person name="Buettner E."/>
            <person name="Kellner H."/>
        </authorList>
    </citation>
    <scope>NUCLEOTIDE SEQUENCE [LARGE SCALE GENOMIC DNA]</scope>
    <source>
        <strain evidence="2 3">DSM 105465</strain>
    </source>
</reference>
<comment type="caution">
    <text evidence="2">The sequence shown here is derived from an EMBL/GenBank/DDBJ whole genome shotgun (WGS) entry which is preliminary data.</text>
</comment>
<dbReference type="OrthoDB" id="2676123at2759"/>
<feature type="compositionally biased region" description="Basic residues" evidence="1">
    <location>
        <begin position="152"/>
        <end position="161"/>
    </location>
</feature>
<organism evidence="2 3">
    <name type="scientific">Dentipellis fragilis</name>
    <dbReference type="NCBI Taxonomy" id="205917"/>
    <lineage>
        <taxon>Eukaryota</taxon>
        <taxon>Fungi</taxon>
        <taxon>Dikarya</taxon>
        <taxon>Basidiomycota</taxon>
        <taxon>Agaricomycotina</taxon>
        <taxon>Agaricomycetes</taxon>
        <taxon>Russulales</taxon>
        <taxon>Hericiaceae</taxon>
        <taxon>Dentipellis</taxon>
    </lineage>
</organism>
<feature type="compositionally biased region" description="Low complexity" evidence="1">
    <location>
        <begin position="74"/>
        <end position="85"/>
    </location>
</feature>
<dbReference type="Proteomes" id="UP000298327">
    <property type="component" value="Unassembled WGS sequence"/>
</dbReference>
<sequence>METLLVTIPGSRRPITISAPSFIDPIEPASTSTSTLPSTAPSISSPSIATLRRKPRFTYKSPSSHDTGFCVENPSKSAPPSASTSRLVNETQLTANINPTRLFSPRPMYISQPSRSIYHPKGRLATFLPRIDPETLGLGSIPITIDDPTRRSSSRARRPAAKLRDLNADPTEAGSTVFGPASNAETLPREKASPRKRRAGGQGGKRKRREVDDADATYPAKRTRNARGAAGPPPSDIGSQAGSVPPGTTADASEAGDALEEKVLPERRSTRARAAATKSVRVRRNSSASEGTQTSVSISIAAIRARKEKDTDAGADADVGVNGSEAAGAEVAEGVVNADAKEPAAEKIEETEEAPGDVLAEQEPMDVVPLENGGAVERSESAGQGSAGKPETEAEAEAAAPAVEVPAKVEPEPENQKEEGELSEDGELPA</sequence>
<feature type="compositionally biased region" description="Low complexity" evidence="1">
    <location>
        <begin position="314"/>
        <end position="338"/>
    </location>
</feature>
<name>A0A4Y9ZE87_9AGAM</name>
<keyword evidence="3" id="KW-1185">Reference proteome</keyword>
<proteinExistence type="predicted"/>
<dbReference type="EMBL" id="SEOQ01000024">
    <property type="protein sequence ID" value="TFY72141.1"/>
    <property type="molecule type" value="Genomic_DNA"/>
</dbReference>
<feature type="compositionally biased region" description="Acidic residues" evidence="1">
    <location>
        <begin position="421"/>
        <end position="430"/>
    </location>
</feature>
<accession>A0A4Y9ZE87</accession>
<evidence type="ECO:0000313" key="3">
    <source>
        <dbReference type="Proteomes" id="UP000298327"/>
    </source>
</evidence>
<gene>
    <name evidence="2" type="ORF">EVG20_g866</name>
</gene>
<dbReference type="AlphaFoldDB" id="A0A4Y9ZE87"/>
<feature type="compositionally biased region" description="Low complexity" evidence="1">
    <location>
        <begin position="397"/>
        <end position="406"/>
    </location>
</feature>
<feature type="compositionally biased region" description="Basic and acidic residues" evidence="1">
    <location>
        <begin position="339"/>
        <end position="348"/>
    </location>
</feature>
<evidence type="ECO:0000313" key="2">
    <source>
        <dbReference type="EMBL" id="TFY72141.1"/>
    </source>
</evidence>